<dbReference type="SUPFAM" id="SSF56925">
    <property type="entry name" value="OMPA-like"/>
    <property type="match status" value="1"/>
</dbReference>
<dbReference type="RefSeq" id="WP_266341159.1">
    <property type="nucleotide sequence ID" value="NZ_JAPKNK010000015.1"/>
</dbReference>
<dbReference type="InterPro" id="IPR027385">
    <property type="entry name" value="Beta-barrel_OMP"/>
</dbReference>
<dbReference type="EMBL" id="JAPKNK010000015">
    <property type="protein sequence ID" value="MCX5572198.1"/>
    <property type="molecule type" value="Genomic_DNA"/>
</dbReference>
<dbReference type="AlphaFoldDB" id="A0A9X3E6U4"/>
<dbReference type="InterPro" id="IPR051692">
    <property type="entry name" value="OMP-like"/>
</dbReference>
<reference evidence="8" key="1">
    <citation type="submission" date="2022-11" db="EMBL/GenBank/DDBJ databases">
        <title>Biodiversity and phylogenetic relationships of bacteria.</title>
        <authorList>
            <person name="Machado R.A.R."/>
            <person name="Bhat A."/>
            <person name="Loulou A."/>
            <person name="Kallel S."/>
        </authorList>
    </citation>
    <scope>NUCLEOTIDE SEQUENCE</scope>
    <source>
        <strain evidence="8">K-TC2</strain>
    </source>
</reference>
<organism evidence="8 9">
    <name type="scientific">Kaistia nematophila</name>
    <dbReference type="NCBI Taxonomy" id="2994654"/>
    <lineage>
        <taxon>Bacteria</taxon>
        <taxon>Pseudomonadati</taxon>
        <taxon>Pseudomonadota</taxon>
        <taxon>Alphaproteobacteria</taxon>
        <taxon>Hyphomicrobiales</taxon>
        <taxon>Kaistiaceae</taxon>
        <taxon>Kaistia</taxon>
    </lineage>
</organism>
<protein>
    <submittedName>
        <fullName evidence="8">Porin family protein</fullName>
    </submittedName>
</protein>
<evidence type="ECO:0000256" key="1">
    <source>
        <dbReference type="ARBA" id="ARBA00004442"/>
    </source>
</evidence>
<dbReference type="Proteomes" id="UP001144805">
    <property type="component" value="Unassembled WGS sequence"/>
</dbReference>
<dbReference type="Gene3D" id="2.40.160.20">
    <property type="match status" value="1"/>
</dbReference>
<evidence type="ECO:0000256" key="2">
    <source>
        <dbReference type="ARBA" id="ARBA00022729"/>
    </source>
</evidence>
<dbReference type="PANTHER" id="PTHR34001">
    <property type="entry name" value="BLL7405 PROTEIN"/>
    <property type="match status" value="1"/>
</dbReference>
<comment type="caution">
    <text evidence="8">The sequence shown here is derived from an EMBL/GenBank/DDBJ whole genome shotgun (WGS) entry which is preliminary data.</text>
</comment>
<keyword evidence="4" id="KW-0998">Cell outer membrane</keyword>
<dbReference type="PANTHER" id="PTHR34001:SF3">
    <property type="entry name" value="BLL7405 PROTEIN"/>
    <property type="match status" value="1"/>
</dbReference>
<evidence type="ECO:0000256" key="6">
    <source>
        <dbReference type="SAM" id="SignalP"/>
    </source>
</evidence>
<evidence type="ECO:0000313" key="8">
    <source>
        <dbReference type="EMBL" id="MCX5572198.1"/>
    </source>
</evidence>
<keyword evidence="3" id="KW-0472">Membrane</keyword>
<feature type="signal peptide" evidence="6">
    <location>
        <begin position="1"/>
        <end position="23"/>
    </location>
</feature>
<evidence type="ECO:0000313" key="9">
    <source>
        <dbReference type="Proteomes" id="UP001144805"/>
    </source>
</evidence>
<dbReference type="Pfam" id="PF13505">
    <property type="entry name" value="OMP_b-brl"/>
    <property type="match status" value="1"/>
</dbReference>
<evidence type="ECO:0000256" key="4">
    <source>
        <dbReference type="ARBA" id="ARBA00023237"/>
    </source>
</evidence>
<dbReference type="GO" id="GO:0009279">
    <property type="term" value="C:cell outer membrane"/>
    <property type="evidence" value="ECO:0007669"/>
    <property type="project" value="UniProtKB-SubCell"/>
</dbReference>
<name>A0A9X3E6U4_9HYPH</name>
<proteinExistence type="inferred from homology"/>
<comment type="similarity">
    <text evidence="5">Belongs to the Omp25/RopB family.</text>
</comment>
<gene>
    <name evidence="8" type="ORF">OSH07_23555</name>
</gene>
<feature type="chain" id="PRO_5040995668" evidence="6">
    <location>
        <begin position="24"/>
        <end position="245"/>
    </location>
</feature>
<keyword evidence="9" id="KW-1185">Reference proteome</keyword>
<evidence type="ECO:0000259" key="7">
    <source>
        <dbReference type="Pfam" id="PF13505"/>
    </source>
</evidence>
<comment type="subcellular location">
    <subcellularLocation>
        <location evidence="1">Cell outer membrane</location>
    </subcellularLocation>
</comment>
<accession>A0A9X3E6U4</accession>
<sequence length="245" mass="26369">MKFVVRSITMASVLALGVVAAHAADLTEEPVPVAPAVFNWNGFYVGVHAGAAVGDFKYPFDAYLGGDYTINGDLKQSASGAFGGAQIGYNWQFNPNWVLGVEADIAASSYEGKVSADINYGNFGANVSAGTEVEWFGTVRGRIGYAMDNVLLYGTGGFAYGDVKSTVSGNILGDFNESKSDTEYGWTIGAGLEYGITQNITFKTEYLYVDLGSQDLLNYDDGDYYAHIQSETKFHTLKAGLNYKF</sequence>
<keyword evidence="2 6" id="KW-0732">Signal</keyword>
<evidence type="ECO:0000256" key="3">
    <source>
        <dbReference type="ARBA" id="ARBA00023136"/>
    </source>
</evidence>
<dbReference type="InterPro" id="IPR011250">
    <property type="entry name" value="OMP/PagP_B-barrel"/>
</dbReference>
<feature type="domain" description="Outer membrane protein beta-barrel" evidence="7">
    <location>
        <begin position="12"/>
        <end position="245"/>
    </location>
</feature>
<evidence type="ECO:0000256" key="5">
    <source>
        <dbReference type="ARBA" id="ARBA00038306"/>
    </source>
</evidence>